<dbReference type="Proteomes" id="UP000681720">
    <property type="component" value="Unassembled WGS sequence"/>
</dbReference>
<dbReference type="Proteomes" id="UP000676336">
    <property type="component" value="Unassembled WGS sequence"/>
</dbReference>
<dbReference type="EMBL" id="CAJOBJ010059531">
    <property type="protein sequence ID" value="CAF4411887.1"/>
    <property type="molecule type" value="Genomic_DNA"/>
</dbReference>
<evidence type="ECO:0000313" key="5">
    <source>
        <dbReference type="Proteomes" id="UP000676336"/>
    </source>
</evidence>
<feature type="non-terminal residue" evidence="3">
    <location>
        <position position="1"/>
    </location>
</feature>
<name>A0A8S2VJC6_9BILA</name>
<evidence type="ECO:0000313" key="4">
    <source>
        <dbReference type="EMBL" id="CAF4411887.1"/>
    </source>
</evidence>
<organism evidence="3 5">
    <name type="scientific">Rotaria magnacalcarata</name>
    <dbReference type="NCBI Taxonomy" id="392030"/>
    <lineage>
        <taxon>Eukaryota</taxon>
        <taxon>Metazoa</taxon>
        <taxon>Spiralia</taxon>
        <taxon>Gnathifera</taxon>
        <taxon>Rotifera</taxon>
        <taxon>Eurotatoria</taxon>
        <taxon>Bdelloidea</taxon>
        <taxon>Philodinida</taxon>
        <taxon>Philodinidae</taxon>
        <taxon>Rotaria</taxon>
    </lineage>
</organism>
<evidence type="ECO:0000313" key="3">
    <source>
        <dbReference type="EMBL" id="CAF4393341.1"/>
    </source>
</evidence>
<reference evidence="3" key="1">
    <citation type="submission" date="2021-02" db="EMBL/GenBank/DDBJ databases">
        <authorList>
            <person name="Nowell W R."/>
        </authorList>
    </citation>
    <scope>NUCLEOTIDE SEQUENCE</scope>
</reference>
<dbReference type="Proteomes" id="UP000681967">
    <property type="component" value="Unassembled WGS sequence"/>
</dbReference>
<dbReference type="EMBL" id="CAJOBI010055774">
    <property type="protein sequence ID" value="CAF4393341.1"/>
    <property type="molecule type" value="Genomic_DNA"/>
</dbReference>
<gene>
    <name evidence="2" type="ORF">BYL167_LOCUS26869</name>
    <name evidence="4" type="ORF">GIL414_LOCUS30663</name>
    <name evidence="3" type="ORF">SMN809_LOCUS30106</name>
</gene>
<proteinExistence type="predicted"/>
<comment type="caution">
    <text evidence="3">The sequence shown here is derived from an EMBL/GenBank/DDBJ whole genome shotgun (WGS) entry which is preliminary data.</text>
</comment>
<dbReference type="AlphaFoldDB" id="A0A8S2VJC6"/>
<evidence type="ECO:0000313" key="2">
    <source>
        <dbReference type="EMBL" id="CAF4285501.1"/>
    </source>
</evidence>
<evidence type="ECO:0000256" key="1">
    <source>
        <dbReference type="SAM" id="MobiDB-lite"/>
    </source>
</evidence>
<sequence length="37" mass="4476">HAFNRGRTPGGAERPDRPRTITRRWNIQQRVIKYDKK</sequence>
<feature type="region of interest" description="Disordered" evidence="1">
    <location>
        <begin position="1"/>
        <end position="37"/>
    </location>
</feature>
<accession>A0A8S2VJC6</accession>
<protein>
    <submittedName>
        <fullName evidence="3">Uncharacterized protein</fullName>
    </submittedName>
</protein>
<dbReference type="EMBL" id="CAJOBH010032609">
    <property type="protein sequence ID" value="CAF4285501.1"/>
    <property type="molecule type" value="Genomic_DNA"/>
</dbReference>